<evidence type="ECO:0000313" key="2">
    <source>
        <dbReference type="Proteomes" id="UP000215509"/>
    </source>
</evidence>
<accession>A0A229UQ97</accession>
<comment type="caution">
    <text evidence="1">The sequence shown here is derived from an EMBL/GenBank/DDBJ whole genome shotgun (WGS) entry which is preliminary data.</text>
</comment>
<dbReference type="InterPro" id="IPR037883">
    <property type="entry name" value="Knr4/Smi1-like_sf"/>
</dbReference>
<dbReference type="Gene3D" id="3.40.1580.10">
    <property type="entry name" value="SMI1/KNR4-like"/>
    <property type="match status" value="1"/>
</dbReference>
<evidence type="ECO:0000313" key="1">
    <source>
        <dbReference type="EMBL" id="OXM85727.1"/>
    </source>
</evidence>
<dbReference type="EMBL" id="NMQW01000018">
    <property type="protein sequence ID" value="OXM85727.1"/>
    <property type="molecule type" value="Genomic_DNA"/>
</dbReference>
<dbReference type="SUPFAM" id="SSF160631">
    <property type="entry name" value="SMI1/KNR4-like"/>
    <property type="match status" value="1"/>
</dbReference>
<keyword evidence="2" id="KW-1185">Reference proteome</keyword>
<dbReference type="Proteomes" id="UP000215509">
    <property type="component" value="Unassembled WGS sequence"/>
</dbReference>
<organism evidence="1 2">
    <name type="scientific">Paenibacillus rigui</name>
    <dbReference type="NCBI Taxonomy" id="554312"/>
    <lineage>
        <taxon>Bacteria</taxon>
        <taxon>Bacillati</taxon>
        <taxon>Bacillota</taxon>
        <taxon>Bacilli</taxon>
        <taxon>Bacillales</taxon>
        <taxon>Paenibacillaceae</taxon>
        <taxon>Paenibacillus</taxon>
    </lineage>
</organism>
<reference evidence="1 2" key="1">
    <citation type="submission" date="2017-07" db="EMBL/GenBank/DDBJ databases">
        <title>Genome sequencing and assembly of Paenibacillus rigui.</title>
        <authorList>
            <person name="Mayilraj S."/>
        </authorList>
    </citation>
    <scope>NUCLEOTIDE SEQUENCE [LARGE SCALE GENOMIC DNA]</scope>
    <source>
        <strain evidence="1 2">JCM 16352</strain>
    </source>
</reference>
<sequence length="156" mass="17773">MNIIHDTIVHPLPGDAYLNKEEGMWRVNLPIQYREFIKKNNGGVPEQNSFIANHRSYAIDRFLCILEDANNNKFGVYDIDVTLTRIEDRLTDNEDLVGVELLPIASLFSGDYLCLDFKVSNEAPSVCVWSHEESGELEPVSYIVSSSFEEFLELLS</sequence>
<dbReference type="Pfam" id="PF14568">
    <property type="entry name" value="SUKH_6"/>
    <property type="match status" value="1"/>
</dbReference>
<dbReference type="OrthoDB" id="2223083at2"/>
<dbReference type="RefSeq" id="WP_094015404.1">
    <property type="nucleotide sequence ID" value="NZ_NMQW01000018.1"/>
</dbReference>
<dbReference type="AlphaFoldDB" id="A0A229UQ97"/>
<name>A0A229UQ97_9BACL</name>
<proteinExistence type="predicted"/>
<protein>
    <submittedName>
        <fullName evidence="1">SMI1/KNR4 family protein</fullName>
    </submittedName>
</protein>
<gene>
    <name evidence="1" type="ORF">CF651_13550</name>
</gene>